<gene>
    <name evidence="1" type="ORF">CNAG_06877</name>
</gene>
<evidence type="ECO:0000313" key="2">
    <source>
        <dbReference type="Proteomes" id="UP000010091"/>
    </source>
</evidence>
<dbReference type="EMBL" id="CP003824">
    <property type="protein sequence ID" value="AFR94602.1"/>
    <property type="molecule type" value="Genomic_DNA"/>
</dbReference>
<dbReference type="Proteomes" id="UP000010091">
    <property type="component" value="Chromosome 5"/>
</dbReference>
<reference evidence="1 2" key="1">
    <citation type="journal article" date="2014" name="PLoS Genet.">
        <title>Analysis of the genome and transcriptome of Cryptococcus neoformans var. grubii reveals complex RNA expression and microevolution leading to virulence attenuation.</title>
        <authorList>
            <person name="Janbon G."/>
            <person name="Ormerod K.L."/>
            <person name="Paulet D."/>
            <person name="Byrnes E.J.III."/>
            <person name="Yadav V."/>
            <person name="Chatterjee G."/>
            <person name="Mullapudi N."/>
            <person name="Hon C.C."/>
            <person name="Billmyre R.B."/>
            <person name="Brunel F."/>
            <person name="Bahn Y.S."/>
            <person name="Chen W."/>
            <person name="Chen Y."/>
            <person name="Chow E.W."/>
            <person name="Coppee J.Y."/>
            <person name="Floyd-Averette A."/>
            <person name="Gaillardin C."/>
            <person name="Gerik K.J."/>
            <person name="Goldberg J."/>
            <person name="Gonzalez-Hilarion S."/>
            <person name="Gujja S."/>
            <person name="Hamlin J.L."/>
            <person name="Hsueh Y.P."/>
            <person name="Ianiri G."/>
            <person name="Jones S."/>
            <person name="Kodira C.D."/>
            <person name="Kozubowski L."/>
            <person name="Lam W."/>
            <person name="Marra M."/>
            <person name="Mesner L.D."/>
            <person name="Mieczkowski P.A."/>
            <person name="Moyrand F."/>
            <person name="Nielsen K."/>
            <person name="Proux C."/>
            <person name="Rossignol T."/>
            <person name="Schein J.E."/>
            <person name="Sun S."/>
            <person name="Wollschlaeger C."/>
            <person name="Wood I.A."/>
            <person name="Zeng Q."/>
            <person name="Neuveglise C."/>
            <person name="Newlon C.S."/>
            <person name="Perfect J.R."/>
            <person name="Lodge J.K."/>
            <person name="Idnurm A."/>
            <person name="Stajich J.E."/>
            <person name="Kronstad J.W."/>
            <person name="Sanyal K."/>
            <person name="Heitman J."/>
            <person name="Fraser J.A."/>
            <person name="Cuomo C.A."/>
            <person name="Dietrich F.S."/>
        </authorList>
    </citation>
    <scope>NUCLEOTIDE SEQUENCE [LARGE SCALE GENOMIC DNA]</scope>
    <source>
        <strain evidence="2">H99 / ATCC 208821 / CBS 10515 / FGSC 9487</strain>
    </source>
</reference>
<dbReference type="OrthoDB" id="3863592at2759"/>
<name>J9VJG9_CRYN9</name>
<protein>
    <submittedName>
        <fullName evidence="1">Uncharacterized protein</fullName>
    </submittedName>
</protein>
<dbReference type="VEuPathDB" id="FungiDB:CNAG_06877"/>
<dbReference type="KEGG" id="cng:CNAG_06877"/>
<evidence type="ECO:0000313" key="1">
    <source>
        <dbReference type="EMBL" id="AFR94602.1"/>
    </source>
</evidence>
<dbReference type="HOGENOM" id="CLU_2722171_0_0_1"/>
<sequence length="72" mass="7905">MFLVGQVVSKNAPKVTGGVFKPIILSTGGLMSRSTADEWKDWRDAMPAGGFERMEKRIGVELVKARARTLVL</sequence>
<proteinExistence type="predicted"/>
<dbReference type="AlphaFoldDB" id="J9VJG9"/>
<keyword evidence="2" id="KW-1185">Reference proteome</keyword>
<dbReference type="GeneID" id="23890035"/>
<dbReference type="RefSeq" id="XP_012049616.1">
    <property type="nucleotide sequence ID" value="XM_012194226.1"/>
</dbReference>
<accession>J9VJG9</accession>
<organism evidence="1 2">
    <name type="scientific">Cryptococcus neoformans (strain H99 / ATCC 208821 / CBS 10515 / FGSC 9487)</name>
    <name type="common">Cryptococcus neoformans var. grubii serotype A</name>
    <dbReference type="NCBI Taxonomy" id="235443"/>
    <lineage>
        <taxon>Eukaryota</taxon>
        <taxon>Fungi</taxon>
        <taxon>Dikarya</taxon>
        <taxon>Basidiomycota</taxon>
        <taxon>Agaricomycotina</taxon>
        <taxon>Tremellomycetes</taxon>
        <taxon>Tremellales</taxon>
        <taxon>Cryptococcaceae</taxon>
        <taxon>Cryptococcus</taxon>
        <taxon>Cryptococcus neoformans species complex</taxon>
    </lineage>
</organism>